<dbReference type="Pfam" id="PF22825">
    <property type="entry name" value="HpiC1-like"/>
    <property type="match status" value="1"/>
</dbReference>
<feature type="chain" id="PRO_5045648582" evidence="2">
    <location>
        <begin position="31"/>
        <end position="303"/>
    </location>
</feature>
<dbReference type="RefSeq" id="WP_318594999.1">
    <property type="nucleotide sequence ID" value="NZ_JAWSTH010000001.1"/>
</dbReference>
<evidence type="ECO:0000256" key="1">
    <source>
        <dbReference type="SAM" id="MobiDB-lite"/>
    </source>
</evidence>
<evidence type="ECO:0000313" key="3">
    <source>
        <dbReference type="EMBL" id="MDW5592740.1"/>
    </source>
</evidence>
<dbReference type="InterPro" id="IPR054720">
    <property type="entry name" value="HpiC1"/>
</dbReference>
<feature type="compositionally biased region" description="Gly residues" evidence="1">
    <location>
        <begin position="248"/>
        <end position="262"/>
    </location>
</feature>
<organism evidence="3 4">
    <name type="scientific">Conexibacter stalactiti</name>
    <dbReference type="NCBI Taxonomy" id="1940611"/>
    <lineage>
        <taxon>Bacteria</taxon>
        <taxon>Bacillati</taxon>
        <taxon>Actinomycetota</taxon>
        <taxon>Thermoleophilia</taxon>
        <taxon>Solirubrobacterales</taxon>
        <taxon>Conexibacteraceae</taxon>
        <taxon>Conexibacter</taxon>
    </lineage>
</organism>
<evidence type="ECO:0000256" key="2">
    <source>
        <dbReference type="SAM" id="SignalP"/>
    </source>
</evidence>
<sequence length="303" mass="29956">MTRASARPARATLAAALTLLAGPAAATAVAAPVVNPSFERTSATSSEFTSQNDPLPIKGWEFWDPERLIAPVGDPASGLATVLGAWRPTATAYPGGLPAGGAVAFLYAAAGAGNGELGLRQQTRTRLTAGVRYLLRVQIGNPRAGAHRGFAVSGFPGYRVELRAGGRLLAHEQDRIQPAEGLFVETGVAYSATADDRALGQPIEIRLVNRNARAGAEVDFDDVRLQTARANGGGASLGSSGVAGVVQSGGGSGGASSGGAGGAPTSAAPTTGNGGAAPAEDVDPATEQLAGGGSGGGAAAPPQ</sequence>
<feature type="region of interest" description="Disordered" evidence="1">
    <location>
        <begin position="248"/>
        <end position="303"/>
    </location>
</feature>
<keyword evidence="2" id="KW-0732">Signal</keyword>
<gene>
    <name evidence="3" type="ORF">R7226_00225</name>
</gene>
<feature type="compositionally biased region" description="Low complexity" evidence="1">
    <location>
        <begin position="263"/>
        <end position="279"/>
    </location>
</feature>
<feature type="compositionally biased region" description="Gly residues" evidence="1">
    <location>
        <begin position="290"/>
        <end position="303"/>
    </location>
</feature>
<reference evidence="4" key="1">
    <citation type="submission" date="2023-07" db="EMBL/GenBank/DDBJ databases">
        <title>Conexibacter stalactiti sp. nov., isolated from stalactites in a lava cave and emended description of the genus Conexibacter.</title>
        <authorList>
            <person name="Lee S.D."/>
        </authorList>
    </citation>
    <scope>NUCLEOTIDE SEQUENCE [LARGE SCALE GENOMIC DNA]</scope>
    <source>
        <strain evidence="4">KCTC 39840</strain>
    </source>
</reference>
<accession>A0ABU4HHM1</accession>
<dbReference type="EMBL" id="JAWSTH010000001">
    <property type="protein sequence ID" value="MDW5592740.1"/>
    <property type="molecule type" value="Genomic_DNA"/>
</dbReference>
<evidence type="ECO:0000313" key="4">
    <source>
        <dbReference type="Proteomes" id="UP001284601"/>
    </source>
</evidence>
<proteinExistence type="predicted"/>
<protein>
    <submittedName>
        <fullName evidence="3">Uncharacterized protein</fullName>
    </submittedName>
</protein>
<dbReference type="Proteomes" id="UP001284601">
    <property type="component" value="Unassembled WGS sequence"/>
</dbReference>
<feature type="signal peptide" evidence="2">
    <location>
        <begin position="1"/>
        <end position="30"/>
    </location>
</feature>
<comment type="caution">
    <text evidence="3">The sequence shown here is derived from an EMBL/GenBank/DDBJ whole genome shotgun (WGS) entry which is preliminary data.</text>
</comment>
<name>A0ABU4HHM1_9ACTN</name>
<keyword evidence="4" id="KW-1185">Reference proteome</keyword>